<feature type="coiled-coil region" evidence="1">
    <location>
        <begin position="547"/>
        <end position="658"/>
    </location>
</feature>
<protein>
    <submittedName>
        <fullName evidence="3">Uncharacterized protein</fullName>
    </submittedName>
</protein>
<dbReference type="Proteomes" id="UP000179807">
    <property type="component" value="Unassembled WGS sequence"/>
</dbReference>
<dbReference type="RefSeq" id="XP_068347608.1">
    <property type="nucleotide sequence ID" value="XM_068495831.1"/>
</dbReference>
<organism evidence="3 4">
    <name type="scientific">Tritrichomonas foetus</name>
    <dbReference type="NCBI Taxonomy" id="1144522"/>
    <lineage>
        <taxon>Eukaryota</taxon>
        <taxon>Metamonada</taxon>
        <taxon>Parabasalia</taxon>
        <taxon>Tritrichomonadida</taxon>
        <taxon>Tritrichomonadidae</taxon>
        <taxon>Tritrichomonas</taxon>
    </lineage>
</organism>
<accession>A0A1J4J899</accession>
<dbReference type="OrthoDB" id="10255522at2759"/>
<keyword evidence="4" id="KW-1185">Reference proteome</keyword>
<feature type="coiled-coil region" evidence="1">
    <location>
        <begin position="172"/>
        <end position="227"/>
    </location>
</feature>
<feature type="coiled-coil region" evidence="1">
    <location>
        <begin position="346"/>
        <end position="520"/>
    </location>
</feature>
<keyword evidence="1" id="KW-0175">Coiled coil</keyword>
<dbReference type="EMBL" id="MLAK01001315">
    <property type="protein sequence ID" value="OHS94471.1"/>
    <property type="molecule type" value="Genomic_DNA"/>
</dbReference>
<evidence type="ECO:0000256" key="2">
    <source>
        <dbReference type="SAM" id="MobiDB-lite"/>
    </source>
</evidence>
<evidence type="ECO:0000313" key="4">
    <source>
        <dbReference type="Proteomes" id="UP000179807"/>
    </source>
</evidence>
<proteinExistence type="predicted"/>
<name>A0A1J4J899_9EUKA</name>
<evidence type="ECO:0000256" key="1">
    <source>
        <dbReference type="SAM" id="Coils"/>
    </source>
</evidence>
<sequence length="889" mass="103344">MESLYDQNIEKLEQKVQELQRKLDKSQKEKRSLADEVNSLKIHIRKNKRQNDRNTPSQYENNDALAHSDQNRDVYNQFQHQTNYLEESPENPDKIIIENLENEINTFNAFTSSLNFHLIGDESQEALETLNHLTNDTHLKIEDKISPFFTALRSLVVASISRQSRSLKPADLEESRSILEESNNQNQKLINQLEKMAQQYEESQETIKKLQNQIKSEHKMLASFTKNFNSSIGNESSTLKMVDDESFVKSELKLLADAIFVDYSQFQSLIEKDFGRMDQNIFNSRNLNSNLSNGNITLVDLLDYSFAKFQEVDTFIKKLHVALEVDSQNDDFDQLLNVLQEHLAVIPKLQNSVSQLKSEKQILQEHCAEMEKIVQKQSQEFSKSHKSVVSKLQQQIQDLQKRCNDTKLEEITQVLSDKDFETKNLSLRINELEESELKSNKMISQLQTEIAKYAKRYDELNETYEDSKQKLINENKSLKQLTNNLQNQIKQKEMKIKELEDDFSDQITELTNENHSLKNATKYAHKSQRDEELEELQKVSEQNINDLKFLHKKAKKYQNQLRESELSNRDLTLKIEDLNEIQKAQTIKINDLHSKLKQSKAALSQISDEYGSFQQTHLKIVNKFNESQTRIKTLTKQNKQLSKQLSENQNNIQLIESTSCPKAELEKCYRDIQSKDKTIRELKSIVMKQQSSISAFESRQPVLEQFREKYNEEHEVLRVKNLFVTNITAITKDFHSYLTNIIQARPTANLTVINILQKSKPLFDAFSLPMFSFDFIKPISCNLVSSRIANIRPNVDTELLTPEHKVLLTRITDELVDFPVDHDTAYISMNTMLPVSERLKNILELAVSARKVFEERNDSLNALSSLVKNQHSAIIRMSRNSPRKTPTKK</sequence>
<dbReference type="AlphaFoldDB" id="A0A1J4J899"/>
<dbReference type="VEuPathDB" id="TrichDB:TRFO_11084"/>
<gene>
    <name evidence="3" type="ORF">TRFO_11084</name>
</gene>
<evidence type="ECO:0000313" key="3">
    <source>
        <dbReference type="EMBL" id="OHS94471.1"/>
    </source>
</evidence>
<reference evidence="3" key="1">
    <citation type="submission" date="2016-10" db="EMBL/GenBank/DDBJ databases">
        <authorList>
            <person name="Benchimol M."/>
            <person name="Almeida L.G."/>
            <person name="Vasconcelos A.T."/>
            <person name="Perreira-Neves A."/>
            <person name="Rosa I.A."/>
            <person name="Tasca T."/>
            <person name="Bogo M.R."/>
            <person name="de Souza W."/>
        </authorList>
    </citation>
    <scope>NUCLEOTIDE SEQUENCE [LARGE SCALE GENOMIC DNA]</scope>
    <source>
        <strain evidence="3">K</strain>
    </source>
</reference>
<feature type="coiled-coil region" evidence="1">
    <location>
        <begin position="2"/>
        <end position="43"/>
    </location>
</feature>
<dbReference type="GeneID" id="94830535"/>
<feature type="region of interest" description="Disordered" evidence="2">
    <location>
        <begin position="46"/>
        <end position="70"/>
    </location>
</feature>
<comment type="caution">
    <text evidence="3">The sequence shown here is derived from an EMBL/GenBank/DDBJ whole genome shotgun (WGS) entry which is preliminary data.</text>
</comment>